<organism evidence="4 5">
    <name type="scientific">Geodermatophilus siccatus</name>
    <dbReference type="NCBI Taxonomy" id="1137991"/>
    <lineage>
        <taxon>Bacteria</taxon>
        <taxon>Bacillati</taxon>
        <taxon>Actinomycetota</taxon>
        <taxon>Actinomycetes</taxon>
        <taxon>Geodermatophilales</taxon>
        <taxon>Geodermatophilaceae</taxon>
        <taxon>Geodermatophilus</taxon>
    </lineage>
</organism>
<evidence type="ECO:0000256" key="1">
    <source>
        <dbReference type="SAM" id="Phobius"/>
    </source>
</evidence>
<sequence>MNACSGPVTSCTYPSAPVTAEAPPAGRRVTGVDLARGLALFGMFAVHLFDPYTDRGGTLTGEVAAGRSAATFALVAGVTVAFLTGGRRILHGRSRRAAAAGLAVRAAGIGTIGLLLGYAGSDLDLILAYYAVFFLCAIPLIGLPPKALAALSAALVLVGPLVLVEAARLGLPDSGTGEPTFGTLVTDPVGLLSQIFFTGVYPVVAYMAYLCAGLAIGRLDLTSRRLAIRLLGGGVALVVAAQAVSHVLLYQLGDLDRLMTATGEDAMTLLWDADQGTTWDYLALAAPHTNTQLDLANTLGSAMAVLGLSLLLSRLPAVERLLRPVRAAGAMTLTLYSAQALVIATGVFEDQPLTLYAFLVAGALVGATLWRRWRSQGPLEELVGRAAGRARRAVLGSPATRVGAVDRE</sequence>
<keyword evidence="1" id="KW-0472">Membrane</keyword>
<proteinExistence type="predicted"/>
<feature type="transmembrane region" description="Helical" evidence="1">
    <location>
        <begin position="353"/>
        <end position="370"/>
    </location>
</feature>
<feature type="transmembrane region" description="Helical" evidence="1">
    <location>
        <begin position="97"/>
        <end position="119"/>
    </location>
</feature>
<feature type="transmembrane region" description="Helical" evidence="1">
    <location>
        <begin position="64"/>
        <end position="85"/>
    </location>
</feature>
<dbReference type="InterPro" id="IPR007349">
    <property type="entry name" value="DUF418"/>
</dbReference>
<dbReference type="STRING" id="1137991.SAMN05660642_02224"/>
<dbReference type="Pfam" id="PF04235">
    <property type="entry name" value="DUF418"/>
    <property type="match status" value="1"/>
</dbReference>
<dbReference type="AlphaFoldDB" id="A0A1G9SG05"/>
<dbReference type="InterPro" id="IPR012429">
    <property type="entry name" value="HGSNAT_cat"/>
</dbReference>
<name>A0A1G9SG05_9ACTN</name>
<keyword evidence="5" id="KW-1185">Reference proteome</keyword>
<keyword evidence="1" id="KW-1133">Transmembrane helix</keyword>
<evidence type="ECO:0000313" key="5">
    <source>
        <dbReference type="Proteomes" id="UP000198680"/>
    </source>
</evidence>
<keyword evidence="1" id="KW-0812">Transmembrane</keyword>
<dbReference type="Proteomes" id="UP000198680">
    <property type="component" value="Unassembled WGS sequence"/>
</dbReference>
<feature type="transmembrane region" description="Helical" evidence="1">
    <location>
        <begin position="228"/>
        <end position="249"/>
    </location>
</feature>
<feature type="domain" description="Heparan-alpha-glucosaminide N-acetyltransferase catalytic" evidence="3">
    <location>
        <begin position="28"/>
        <end position="224"/>
    </location>
</feature>
<feature type="transmembrane region" description="Helical" evidence="1">
    <location>
        <begin position="34"/>
        <end position="52"/>
    </location>
</feature>
<feature type="transmembrane region" description="Helical" evidence="1">
    <location>
        <begin position="150"/>
        <end position="171"/>
    </location>
</feature>
<gene>
    <name evidence="4" type="ORF">SAMN05660642_02224</name>
</gene>
<feature type="transmembrane region" description="Helical" evidence="1">
    <location>
        <begin position="191"/>
        <end position="216"/>
    </location>
</feature>
<evidence type="ECO:0000259" key="2">
    <source>
        <dbReference type="Pfam" id="PF04235"/>
    </source>
</evidence>
<accession>A0A1G9SG05</accession>
<feature type="domain" description="DUF418" evidence="2">
    <location>
        <begin position="289"/>
        <end position="383"/>
    </location>
</feature>
<feature type="transmembrane region" description="Helical" evidence="1">
    <location>
        <begin position="125"/>
        <end position="143"/>
    </location>
</feature>
<protein>
    <submittedName>
        <fullName evidence="4">Uncharacterized membrane protein YeiB</fullName>
    </submittedName>
</protein>
<dbReference type="Pfam" id="PF07786">
    <property type="entry name" value="HGSNAT_cat"/>
    <property type="match status" value="1"/>
</dbReference>
<reference evidence="5" key="1">
    <citation type="submission" date="2016-10" db="EMBL/GenBank/DDBJ databases">
        <authorList>
            <person name="Varghese N."/>
            <person name="Submissions S."/>
        </authorList>
    </citation>
    <scope>NUCLEOTIDE SEQUENCE [LARGE SCALE GENOMIC DNA]</scope>
    <source>
        <strain evidence="5">DSM 45419</strain>
    </source>
</reference>
<feature type="transmembrane region" description="Helical" evidence="1">
    <location>
        <begin position="327"/>
        <end position="347"/>
    </location>
</feature>
<evidence type="ECO:0000313" key="4">
    <source>
        <dbReference type="EMBL" id="SDM34426.1"/>
    </source>
</evidence>
<dbReference type="EMBL" id="FNHE01000005">
    <property type="protein sequence ID" value="SDM34426.1"/>
    <property type="molecule type" value="Genomic_DNA"/>
</dbReference>
<feature type="transmembrane region" description="Helical" evidence="1">
    <location>
        <begin position="295"/>
        <end position="315"/>
    </location>
</feature>
<evidence type="ECO:0000259" key="3">
    <source>
        <dbReference type="Pfam" id="PF07786"/>
    </source>
</evidence>